<dbReference type="EMBL" id="MU856409">
    <property type="protein sequence ID" value="KAK3896770.1"/>
    <property type="molecule type" value="Genomic_DNA"/>
</dbReference>
<reference evidence="2" key="1">
    <citation type="journal article" date="2023" name="Mol. Phylogenet. Evol.">
        <title>Genome-scale phylogeny and comparative genomics of the fungal order Sordariales.</title>
        <authorList>
            <person name="Hensen N."/>
            <person name="Bonometti L."/>
            <person name="Westerberg I."/>
            <person name="Brannstrom I.O."/>
            <person name="Guillou S."/>
            <person name="Cros-Aarteil S."/>
            <person name="Calhoun S."/>
            <person name="Haridas S."/>
            <person name="Kuo A."/>
            <person name="Mondo S."/>
            <person name="Pangilinan J."/>
            <person name="Riley R."/>
            <person name="LaButti K."/>
            <person name="Andreopoulos B."/>
            <person name="Lipzen A."/>
            <person name="Chen C."/>
            <person name="Yan M."/>
            <person name="Daum C."/>
            <person name="Ng V."/>
            <person name="Clum A."/>
            <person name="Steindorff A."/>
            <person name="Ohm R.A."/>
            <person name="Martin F."/>
            <person name="Silar P."/>
            <person name="Natvig D.O."/>
            <person name="Lalanne C."/>
            <person name="Gautier V."/>
            <person name="Ament-Velasquez S.L."/>
            <person name="Kruys A."/>
            <person name="Hutchinson M.I."/>
            <person name="Powell A.J."/>
            <person name="Barry K."/>
            <person name="Miller A.N."/>
            <person name="Grigoriev I.V."/>
            <person name="Debuchy R."/>
            <person name="Gladieux P."/>
            <person name="Hiltunen Thoren M."/>
            <person name="Johannesson H."/>
        </authorList>
    </citation>
    <scope>NUCLEOTIDE SEQUENCE</scope>
    <source>
        <strain evidence="2">CBS 103.79</strain>
    </source>
</reference>
<evidence type="ECO:0000313" key="3">
    <source>
        <dbReference type="Proteomes" id="UP001303889"/>
    </source>
</evidence>
<reference evidence="2" key="2">
    <citation type="submission" date="2023-05" db="EMBL/GenBank/DDBJ databases">
        <authorList>
            <consortium name="Lawrence Berkeley National Laboratory"/>
            <person name="Steindorff A."/>
            <person name="Hensen N."/>
            <person name="Bonometti L."/>
            <person name="Westerberg I."/>
            <person name="Brannstrom I.O."/>
            <person name="Guillou S."/>
            <person name="Cros-Aarteil S."/>
            <person name="Calhoun S."/>
            <person name="Haridas S."/>
            <person name="Kuo A."/>
            <person name="Mondo S."/>
            <person name="Pangilinan J."/>
            <person name="Riley R."/>
            <person name="Labutti K."/>
            <person name="Andreopoulos B."/>
            <person name="Lipzen A."/>
            <person name="Chen C."/>
            <person name="Yanf M."/>
            <person name="Daum C."/>
            <person name="Ng V."/>
            <person name="Clum A."/>
            <person name="Ohm R."/>
            <person name="Martin F."/>
            <person name="Silar P."/>
            <person name="Natvig D."/>
            <person name="Lalanne C."/>
            <person name="Gautier V."/>
            <person name="Ament-Velasquez S.L."/>
            <person name="Kruys A."/>
            <person name="Hutchinson M.I."/>
            <person name="Powell A.J."/>
            <person name="Barry K."/>
            <person name="Miller A.N."/>
            <person name="Grigoriev I.V."/>
            <person name="Debuchy R."/>
            <person name="Gladieux P."/>
            <person name="Thoren M.H."/>
            <person name="Johannesson H."/>
        </authorList>
    </citation>
    <scope>NUCLEOTIDE SEQUENCE</scope>
    <source>
        <strain evidence="2">CBS 103.79</strain>
    </source>
</reference>
<protein>
    <submittedName>
        <fullName evidence="2">Uncharacterized protein</fullName>
    </submittedName>
</protein>
<feature type="compositionally biased region" description="Gly residues" evidence="1">
    <location>
        <begin position="307"/>
        <end position="316"/>
    </location>
</feature>
<feature type="compositionally biased region" description="Basic residues" evidence="1">
    <location>
        <begin position="353"/>
        <end position="371"/>
    </location>
</feature>
<evidence type="ECO:0000313" key="2">
    <source>
        <dbReference type="EMBL" id="KAK3896770.1"/>
    </source>
</evidence>
<dbReference type="AlphaFoldDB" id="A0AAN6M9I9"/>
<dbReference type="Proteomes" id="UP001303889">
    <property type="component" value="Unassembled WGS sequence"/>
</dbReference>
<keyword evidence="3" id="KW-1185">Reference proteome</keyword>
<sequence length="371" mass="41179">MDALVLAVRLTGLARWDDLPPVARDIMSEWSPVACQLWESDFDVHQDGLVQAWIWHYLDDNIFWSAGATGAAEGLAPCASPVWEHVRALRRELHVVRTRHSSTPKHRCMDFLRSQSHLVHLQTWGRLTEDLVLDGLGLEGRALEPFSPEQLIPHFKKSLRLLVADGNAKIPDHEDDTDWAPCELFANDGDIHKSVKKMLGCALGMRHFLHGLPAKWMEDCNSSFISRQRPGEDGPPPPVQLVVQPMLVKSGFDRTRNVRGFHLRYPMRTISTWTFDAKDAYPGYRGRLCVQEIRNNSDGSEADNGEVAGGGGGGGRAQDETNGPEEEEEAAKASRGGKADKHTAVAAAPAKAASKRKRSTRKRGAKHIRAK</sequence>
<accession>A0AAN6M9I9</accession>
<comment type="caution">
    <text evidence="2">The sequence shown here is derived from an EMBL/GenBank/DDBJ whole genome shotgun (WGS) entry which is preliminary data.</text>
</comment>
<name>A0AAN6M9I9_9PEZI</name>
<feature type="region of interest" description="Disordered" evidence="1">
    <location>
        <begin position="295"/>
        <end position="371"/>
    </location>
</feature>
<evidence type="ECO:0000256" key="1">
    <source>
        <dbReference type="SAM" id="MobiDB-lite"/>
    </source>
</evidence>
<organism evidence="2 3">
    <name type="scientific">Staphylotrichum tortipilum</name>
    <dbReference type="NCBI Taxonomy" id="2831512"/>
    <lineage>
        <taxon>Eukaryota</taxon>
        <taxon>Fungi</taxon>
        <taxon>Dikarya</taxon>
        <taxon>Ascomycota</taxon>
        <taxon>Pezizomycotina</taxon>
        <taxon>Sordariomycetes</taxon>
        <taxon>Sordariomycetidae</taxon>
        <taxon>Sordariales</taxon>
        <taxon>Chaetomiaceae</taxon>
        <taxon>Staphylotrichum</taxon>
    </lineage>
</organism>
<proteinExistence type="predicted"/>
<gene>
    <name evidence="2" type="ORF">C8A05DRAFT_39680</name>
</gene>